<dbReference type="AlphaFoldDB" id="A0A2X4UQ09"/>
<protein>
    <submittedName>
        <fullName evidence="2">Uncharacterized protein</fullName>
    </submittedName>
</protein>
<feature type="signal peptide" evidence="1">
    <location>
        <begin position="1"/>
        <end position="25"/>
    </location>
</feature>
<dbReference type="KEGG" id="lri:NCTC12151_01824"/>
<sequence>MFYYKKLFIAIGLATTPLASHSAYAAPPYYNDVGEFSSGLWDWNNKGNVIGGGDGNSGELTLQGSASYNNAFTVGYNGGNGTLTIKDNAAFIGDITHFSVGTAESQITQSNETTGVLNLIGNNIGLINATVLKVGDTSVYDRYTQRDKSVTGILNILDGARVSVGPVSGSPGNAMGGIVLGRQRKLRQ</sequence>
<proteinExistence type="predicted"/>
<accession>A0A2X4UQ09</accession>
<organism evidence="2 3">
    <name type="scientific">Leminorella richardii</name>
    <dbReference type="NCBI Taxonomy" id="158841"/>
    <lineage>
        <taxon>Bacteria</taxon>
        <taxon>Pseudomonadati</taxon>
        <taxon>Pseudomonadota</taxon>
        <taxon>Gammaproteobacteria</taxon>
        <taxon>Enterobacterales</taxon>
        <taxon>Budviciaceae</taxon>
        <taxon>Leminorella</taxon>
    </lineage>
</organism>
<dbReference type="Proteomes" id="UP000249005">
    <property type="component" value="Chromosome 1"/>
</dbReference>
<dbReference type="RefSeq" id="WP_111740351.1">
    <property type="nucleotide sequence ID" value="NZ_LR698987.1"/>
</dbReference>
<reference evidence="2 3" key="1">
    <citation type="submission" date="2018-06" db="EMBL/GenBank/DDBJ databases">
        <authorList>
            <consortium name="Pathogen Informatics"/>
            <person name="Doyle S."/>
        </authorList>
    </citation>
    <scope>NUCLEOTIDE SEQUENCE [LARGE SCALE GENOMIC DNA]</scope>
    <source>
        <strain evidence="2 3">NCTC12151</strain>
    </source>
</reference>
<evidence type="ECO:0000313" key="3">
    <source>
        <dbReference type="Proteomes" id="UP000249005"/>
    </source>
</evidence>
<keyword evidence="1" id="KW-0732">Signal</keyword>
<evidence type="ECO:0000313" key="2">
    <source>
        <dbReference type="EMBL" id="SQI40953.1"/>
    </source>
</evidence>
<feature type="chain" id="PRO_5016084736" evidence="1">
    <location>
        <begin position="26"/>
        <end position="188"/>
    </location>
</feature>
<evidence type="ECO:0000256" key="1">
    <source>
        <dbReference type="SAM" id="SignalP"/>
    </source>
</evidence>
<gene>
    <name evidence="2" type="ORF">NCTC12151_01824</name>
</gene>
<dbReference type="EMBL" id="LS483470">
    <property type="protein sequence ID" value="SQI40953.1"/>
    <property type="molecule type" value="Genomic_DNA"/>
</dbReference>
<name>A0A2X4UQ09_9GAMM</name>
<keyword evidence="3" id="KW-1185">Reference proteome</keyword>